<feature type="non-terminal residue" evidence="13">
    <location>
        <position position="1"/>
    </location>
</feature>
<dbReference type="GO" id="GO:0000463">
    <property type="term" value="P:maturation of LSU-rRNA from tricistronic rRNA transcript (SSU-rRNA, 5.8S rRNA, LSU-rRNA)"/>
    <property type="evidence" value="ECO:0007669"/>
    <property type="project" value="TreeGrafter"/>
</dbReference>
<comment type="subcellular location">
    <subcellularLocation>
        <location evidence="2">Cytoplasm</location>
    </subcellularLocation>
    <subcellularLocation>
        <location evidence="1">Nucleus</location>
    </subcellularLocation>
</comment>
<evidence type="ECO:0000256" key="8">
    <source>
        <dbReference type="ARBA" id="ARBA00022833"/>
    </source>
</evidence>
<evidence type="ECO:0000256" key="2">
    <source>
        <dbReference type="ARBA" id="ARBA00004496"/>
    </source>
</evidence>
<dbReference type="GO" id="GO:0008270">
    <property type="term" value="F:zinc ion binding"/>
    <property type="evidence" value="ECO:0007669"/>
    <property type="project" value="UniProtKB-UniRule"/>
</dbReference>
<dbReference type="PANTHER" id="PTHR13483">
    <property type="entry name" value="BOX C_D SNORNA PROTEIN 1-RELATED"/>
    <property type="match status" value="1"/>
</dbReference>
<feature type="domain" description="HIT-type" evidence="12">
    <location>
        <begin position="11"/>
        <end position="43"/>
    </location>
</feature>
<evidence type="ECO:0000256" key="7">
    <source>
        <dbReference type="ARBA" id="ARBA00022771"/>
    </source>
</evidence>
<protein>
    <recommendedName>
        <fullName evidence="3">Zinc finger HIT domain-containing protein 3</fullName>
    </recommendedName>
</protein>
<dbReference type="AlphaFoldDB" id="T2MCR2"/>
<gene>
    <name evidence="13" type="primary">ZNHIT3</name>
</gene>
<evidence type="ECO:0000259" key="12">
    <source>
        <dbReference type="PROSITE" id="PS51083"/>
    </source>
</evidence>
<keyword evidence="9" id="KW-0539">Nucleus</keyword>
<dbReference type="PROSITE" id="PS51083">
    <property type="entry name" value="ZF_HIT"/>
    <property type="match status" value="1"/>
</dbReference>
<accession>T2MCR2</accession>
<dbReference type="EMBL" id="HAAD01003702">
    <property type="protein sequence ID" value="CDG69934.1"/>
    <property type="molecule type" value="mRNA"/>
</dbReference>
<keyword evidence="7 11" id="KW-0863">Zinc-finger</keyword>
<dbReference type="CDD" id="cd23024">
    <property type="entry name" value="zf-HIT_ZNHIT2-3"/>
    <property type="match status" value="1"/>
</dbReference>
<evidence type="ECO:0000256" key="9">
    <source>
        <dbReference type="ARBA" id="ARBA00023242"/>
    </source>
</evidence>
<dbReference type="InterPro" id="IPR051639">
    <property type="entry name" value="BCD1"/>
</dbReference>
<evidence type="ECO:0000256" key="5">
    <source>
        <dbReference type="ARBA" id="ARBA00022553"/>
    </source>
</evidence>
<evidence type="ECO:0000256" key="11">
    <source>
        <dbReference type="PROSITE-ProRule" id="PRU00453"/>
    </source>
</evidence>
<name>T2MCR2_HYDVU</name>
<dbReference type="Pfam" id="PF04438">
    <property type="entry name" value="zf-HIT"/>
    <property type="match status" value="1"/>
</dbReference>
<keyword evidence="8" id="KW-0862">Zinc</keyword>
<evidence type="ECO:0000256" key="6">
    <source>
        <dbReference type="ARBA" id="ARBA00022723"/>
    </source>
</evidence>
<evidence type="ECO:0000256" key="1">
    <source>
        <dbReference type="ARBA" id="ARBA00004123"/>
    </source>
</evidence>
<dbReference type="InterPro" id="IPR007529">
    <property type="entry name" value="Znf_HIT"/>
</dbReference>
<keyword evidence="4" id="KW-0963">Cytoplasm</keyword>
<reference evidence="13" key="1">
    <citation type="journal article" date="2013" name="Genome Biol. Evol.">
        <title>Punctuated emergences of genetic and phenotypic innovations in eumetazoan, bilaterian, euteleostome, and hominidae ancestors.</title>
        <authorList>
            <person name="Wenger Y."/>
            <person name="Galliot B."/>
        </authorList>
    </citation>
    <scope>NUCLEOTIDE SEQUENCE</scope>
    <source>
        <tissue evidence="13">Whole animals</tissue>
    </source>
</reference>
<dbReference type="GO" id="GO:0005737">
    <property type="term" value="C:cytoplasm"/>
    <property type="evidence" value="ECO:0007669"/>
    <property type="project" value="UniProtKB-SubCell"/>
</dbReference>
<dbReference type="InterPro" id="IPR048371">
    <property type="entry name" value="ZNHIT3_C"/>
</dbReference>
<evidence type="ECO:0000313" key="13">
    <source>
        <dbReference type="EMBL" id="CDG69934.1"/>
    </source>
</evidence>
<dbReference type="GO" id="GO:0048254">
    <property type="term" value="P:snoRNA localization"/>
    <property type="evidence" value="ECO:0007669"/>
    <property type="project" value="TreeGrafter"/>
</dbReference>
<comment type="subunit">
    <text evidence="10">Thyroid receptor interacting proteins (TRIPs) specifically interact with the ligand binding domain of the thyroid receptor (TR). Requires the presence of thyroid hormone for its interaction. Interacts with NUFIP1. Interacts (via HIT-type zinc finger) with the RUVBL1/RUVBL2 complex in the presence of ADP.</text>
</comment>
<dbReference type="OrthoDB" id="18412at2759"/>
<organism evidence="13">
    <name type="scientific">Hydra vulgaris</name>
    <name type="common">Hydra</name>
    <name type="synonym">Hydra attenuata</name>
    <dbReference type="NCBI Taxonomy" id="6087"/>
    <lineage>
        <taxon>Eukaryota</taxon>
        <taxon>Metazoa</taxon>
        <taxon>Cnidaria</taxon>
        <taxon>Hydrozoa</taxon>
        <taxon>Hydroidolina</taxon>
        <taxon>Anthoathecata</taxon>
        <taxon>Aplanulata</taxon>
        <taxon>Hydridae</taxon>
        <taxon>Hydra</taxon>
    </lineage>
</organism>
<dbReference type="GO" id="GO:0000492">
    <property type="term" value="P:box C/D snoRNP assembly"/>
    <property type="evidence" value="ECO:0007669"/>
    <property type="project" value="TreeGrafter"/>
</dbReference>
<dbReference type="PANTHER" id="PTHR13483:SF11">
    <property type="entry name" value="ZINC FINGER HIT DOMAIN-CONTAINING PROTEIN 3"/>
    <property type="match status" value="1"/>
</dbReference>
<dbReference type="Gene3D" id="3.30.60.190">
    <property type="match status" value="1"/>
</dbReference>
<proteinExistence type="evidence at transcript level"/>
<dbReference type="GO" id="GO:0070761">
    <property type="term" value="C:pre-snoRNP complex"/>
    <property type="evidence" value="ECO:0007669"/>
    <property type="project" value="TreeGrafter"/>
</dbReference>
<keyword evidence="6" id="KW-0479">Metal-binding</keyword>
<dbReference type="SUPFAM" id="SSF144232">
    <property type="entry name" value="HIT/MYND zinc finger-like"/>
    <property type="match status" value="1"/>
</dbReference>
<dbReference type="Pfam" id="PF21373">
    <property type="entry name" value="ZNHIT3_C"/>
    <property type="match status" value="1"/>
</dbReference>
<evidence type="ECO:0000256" key="10">
    <source>
        <dbReference type="ARBA" id="ARBA00046946"/>
    </source>
</evidence>
<sequence>FTMPCKISGTCGVCNLKDAIYRCPKCVLVYCSLVCYKGHKDSCSSKNINEVFNSTVQLVDKKIETEMSEDLLRPEVLQNLETSEHLKNMLTNKHLKSILMEIDASKTPEKHLENAMQIPIFTEFVDRCLSIVEPPDIVKIN</sequence>
<evidence type="ECO:0000256" key="4">
    <source>
        <dbReference type="ARBA" id="ARBA00022490"/>
    </source>
</evidence>
<evidence type="ECO:0000256" key="3">
    <source>
        <dbReference type="ARBA" id="ARBA00021568"/>
    </source>
</evidence>
<dbReference type="GO" id="GO:0005634">
    <property type="term" value="C:nucleus"/>
    <property type="evidence" value="ECO:0007669"/>
    <property type="project" value="UniProtKB-SubCell"/>
</dbReference>
<keyword evidence="5" id="KW-0597">Phosphoprotein</keyword>